<dbReference type="InterPro" id="IPR000873">
    <property type="entry name" value="AMP-dep_synth/lig_dom"/>
</dbReference>
<dbReference type="InterPro" id="IPR042099">
    <property type="entry name" value="ANL_N_sf"/>
</dbReference>
<gene>
    <name evidence="2" type="ORF">METZ01_LOCUS103443</name>
</gene>
<reference evidence="2" key="1">
    <citation type="submission" date="2018-05" db="EMBL/GenBank/DDBJ databases">
        <authorList>
            <person name="Lanie J.A."/>
            <person name="Ng W.-L."/>
            <person name="Kazmierczak K.M."/>
            <person name="Andrzejewski T.M."/>
            <person name="Davidsen T.M."/>
            <person name="Wayne K.J."/>
            <person name="Tettelin H."/>
            <person name="Glass J.I."/>
            <person name="Rusch D."/>
            <person name="Podicherti R."/>
            <person name="Tsui H.-C.T."/>
            <person name="Winkler M.E."/>
        </authorList>
    </citation>
    <scope>NUCLEOTIDE SEQUENCE</scope>
</reference>
<dbReference type="SUPFAM" id="SSF56801">
    <property type="entry name" value="Acetyl-CoA synthetase-like"/>
    <property type="match status" value="1"/>
</dbReference>
<dbReference type="PANTHER" id="PTHR43767">
    <property type="entry name" value="LONG-CHAIN-FATTY-ACID--COA LIGASE"/>
    <property type="match status" value="1"/>
</dbReference>
<dbReference type="Pfam" id="PF00501">
    <property type="entry name" value="AMP-binding"/>
    <property type="match status" value="1"/>
</dbReference>
<feature type="non-terminal residue" evidence="2">
    <location>
        <position position="204"/>
    </location>
</feature>
<evidence type="ECO:0000259" key="1">
    <source>
        <dbReference type="Pfam" id="PF00501"/>
    </source>
</evidence>
<dbReference type="PANTHER" id="PTHR43767:SF1">
    <property type="entry name" value="NONRIBOSOMAL PEPTIDE SYNTHASE PES1 (EUROFUNG)-RELATED"/>
    <property type="match status" value="1"/>
</dbReference>
<protein>
    <recommendedName>
        <fullName evidence="1">AMP-dependent synthetase/ligase domain-containing protein</fullName>
    </recommendedName>
</protein>
<dbReference type="AlphaFoldDB" id="A0A381WDI8"/>
<dbReference type="InterPro" id="IPR050237">
    <property type="entry name" value="ATP-dep_AMP-bd_enzyme"/>
</dbReference>
<proteinExistence type="predicted"/>
<accession>A0A381WDI8</accession>
<feature type="domain" description="AMP-dependent synthetase/ligase" evidence="1">
    <location>
        <begin position="33"/>
        <end position="204"/>
    </location>
</feature>
<evidence type="ECO:0000313" key="2">
    <source>
        <dbReference type="EMBL" id="SVA50589.1"/>
    </source>
</evidence>
<dbReference type="Gene3D" id="3.40.50.12780">
    <property type="entry name" value="N-terminal domain of ligase-like"/>
    <property type="match status" value="1"/>
</dbReference>
<dbReference type="EMBL" id="UINC01011464">
    <property type="protein sequence ID" value="SVA50589.1"/>
    <property type="molecule type" value="Genomic_DNA"/>
</dbReference>
<organism evidence="2">
    <name type="scientific">marine metagenome</name>
    <dbReference type="NCBI Taxonomy" id="408172"/>
    <lineage>
        <taxon>unclassified sequences</taxon>
        <taxon>metagenomes</taxon>
        <taxon>ecological metagenomes</taxon>
    </lineage>
</organism>
<name>A0A381WDI8_9ZZZZ</name>
<sequence>MTMDVENFTHRRNNERWNRLSVGDVVERMTWNEPDKLALIATSDAVVDPAYARVTYSQANTVINRVANGLLALGLAPSSRVAMLCNNSNEAWLSKIGIAKAGLVAAPINVMMAPDVIAEALERVEAHHAIVDQPLWDKFGPELSLRGIQPVVSIGGAECGPVPNLEQFMVGQAAEEPDVKIHGDDIWEILFTSGTTASPKAVMI</sequence>